<protein>
    <submittedName>
        <fullName evidence="1">SnoaL-like domain-containing protein</fullName>
    </submittedName>
</protein>
<keyword evidence="2" id="KW-1185">Reference proteome</keyword>
<dbReference type="AlphaFoldDB" id="A0A1T5CSG6"/>
<name>A0A1T5CSG6_9FLAO</name>
<proteinExistence type="predicted"/>
<dbReference type="EMBL" id="FUYY01000003">
    <property type="protein sequence ID" value="SKB62261.1"/>
    <property type="molecule type" value="Genomic_DNA"/>
</dbReference>
<dbReference type="SUPFAM" id="SSF54427">
    <property type="entry name" value="NTF2-like"/>
    <property type="match status" value="1"/>
</dbReference>
<dbReference type="STRING" id="241145.SAMN05660776_2178"/>
<dbReference type="OrthoDB" id="824753at2"/>
<dbReference type="PROSITE" id="PS51257">
    <property type="entry name" value="PROKAR_LIPOPROTEIN"/>
    <property type="match status" value="1"/>
</dbReference>
<dbReference type="RefSeq" id="WP_079721031.1">
    <property type="nucleotide sequence ID" value="NZ_FUYY01000003.1"/>
</dbReference>
<dbReference type="InterPro" id="IPR032710">
    <property type="entry name" value="NTF2-like_dom_sf"/>
</dbReference>
<sequence length="174" mass="20405">MKELMSLGLAVVIFIACNQQRKRYTQQSQEIETYKQVLEDYEDRDWEAMIAHYSDSAKIMNNVPEEKGKNLTQFLAENKKDAAQFSTWNFVDEQSEYEMIVNDKGETWINFWGIWEGTFKANNKVYKIPTHITAQFVNGKIVQEFGYWDVSKITRDIQKTKIGELSPLEKRTGK</sequence>
<evidence type="ECO:0000313" key="1">
    <source>
        <dbReference type="EMBL" id="SKB62261.1"/>
    </source>
</evidence>
<organism evidence="1 2">
    <name type="scientific">Salegentibacter holothuriorum</name>
    <dbReference type="NCBI Taxonomy" id="241145"/>
    <lineage>
        <taxon>Bacteria</taxon>
        <taxon>Pseudomonadati</taxon>
        <taxon>Bacteroidota</taxon>
        <taxon>Flavobacteriia</taxon>
        <taxon>Flavobacteriales</taxon>
        <taxon>Flavobacteriaceae</taxon>
        <taxon>Salegentibacter</taxon>
    </lineage>
</organism>
<gene>
    <name evidence="1" type="ORF">SAMN05660776_2178</name>
</gene>
<reference evidence="2" key="1">
    <citation type="submission" date="2017-02" db="EMBL/GenBank/DDBJ databases">
        <authorList>
            <person name="Varghese N."/>
            <person name="Submissions S."/>
        </authorList>
    </citation>
    <scope>NUCLEOTIDE SEQUENCE [LARGE SCALE GENOMIC DNA]</scope>
    <source>
        <strain evidence="2">DSM 23405</strain>
    </source>
</reference>
<dbReference type="Gene3D" id="3.10.450.50">
    <property type="match status" value="1"/>
</dbReference>
<dbReference type="Proteomes" id="UP000190230">
    <property type="component" value="Unassembled WGS sequence"/>
</dbReference>
<accession>A0A1T5CSG6</accession>
<evidence type="ECO:0000313" key="2">
    <source>
        <dbReference type="Proteomes" id="UP000190230"/>
    </source>
</evidence>